<reference evidence="10" key="1">
    <citation type="submission" date="2023-03" db="EMBL/GenBank/DDBJ databases">
        <authorList>
            <person name="Steffen K."/>
            <person name="Cardenas P."/>
        </authorList>
    </citation>
    <scope>NUCLEOTIDE SEQUENCE</scope>
</reference>
<keyword evidence="6" id="KW-0472">Membrane</keyword>
<dbReference type="Gene3D" id="3.10.20.310">
    <property type="entry name" value="membrane protein fhac"/>
    <property type="match status" value="1"/>
</dbReference>
<organism evidence="10 11">
    <name type="scientific">Geodia barretti</name>
    <name type="common">Barrett's horny sponge</name>
    <dbReference type="NCBI Taxonomy" id="519541"/>
    <lineage>
        <taxon>Eukaryota</taxon>
        <taxon>Metazoa</taxon>
        <taxon>Porifera</taxon>
        <taxon>Demospongiae</taxon>
        <taxon>Heteroscleromorpha</taxon>
        <taxon>Tetractinellida</taxon>
        <taxon>Astrophorina</taxon>
        <taxon>Geodiidae</taxon>
        <taxon>Geodia</taxon>
    </lineage>
</organism>
<dbReference type="GO" id="GO:0016020">
    <property type="term" value="C:membrane"/>
    <property type="evidence" value="ECO:0007669"/>
    <property type="project" value="UniProtKB-SubCell"/>
</dbReference>
<comment type="subcellular location">
    <subcellularLocation>
        <location evidence="1">Membrane</location>
    </subcellularLocation>
</comment>
<evidence type="ECO:0000256" key="6">
    <source>
        <dbReference type="ARBA" id="ARBA00023136"/>
    </source>
</evidence>
<dbReference type="InterPro" id="IPR026579">
    <property type="entry name" value="FtsQ"/>
</dbReference>
<dbReference type="Pfam" id="PF08478">
    <property type="entry name" value="POTRA_1"/>
    <property type="match status" value="1"/>
</dbReference>
<dbReference type="InterPro" id="IPR034746">
    <property type="entry name" value="POTRA"/>
</dbReference>
<sequence length="265" mass="29766">MWAAGLALCGLMLLGWLYDGYSVEIYRQVRRGLENAAGGVQAVVRKTSAFVLTHPYFAIREVKVLGAEKVKGADIVVMSGLGPHTRIWNIDPAEVEERVRRHPWVKAVLIRRELPARLVITVEEWRPGAIVALDKLYYVADNGVIFKALDEEDSVDFPFITGLRAAELPPREPGTRKKLSQAVAFGQTVERAALGLSEIRFQPGGGIVLYPVSYSVPFHVGWGDWDEKLNRLQWFLREFQGQGARFKAVDLSFRGQVVARPRKRV</sequence>
<evidence type="ECO:0000256" key="2">
    <source>
        <dbReference type="ARBA" id="ARBA00022475"/>
    </source>
</evidence>
<dbReference type="AlphaFoldDB" id="A0AA35W2Q3"/>
<evidence type="ECO:0000256" key="8">
    <source>
        <dbReference type="SAM" id="SignalP"/>
    </source>
</evidence>
<dbReference type="PROSITE" id="PS51779">
    <property type="entry name" value="POTRA"/>
    <property type="match status" value="1"/>
</dbReference>
<evidence type="ECO:0000256" key="1">
    <source>
        <dbReference type="ARBA" id="ARBA00004370"/>
    </source>
</evidence>
<keyword evidence="7" id="KW-0131">Cell cycle</keyword>
<evidence type="ECO:0000256" key="3">
    <source>
        <dbReference type="ARBA" id="ARBA00022618"/>
    </source>
</evidence>
<proteinExistence type="predicted"/>
<feature type="domain" description="POTRA" evidence="9">
    <location>
        <begin position="57"/>
        <end position="125"/>
    </location>
</feature>
<keyword evidence="8" id="KW-0732">Signal</keyword>
<keyword evidence="2" id="KW-1003">Cell membrane</keyword>
<dbReference type="PANTHER" id="PTHR35851">
    <property type="entry name" value="CELL DIVISION PROTEIN FTSQ"/>
    <property type="match status" value="1"/>
</dbReference>
<dbReference type="Proteomes" id="UP001174909">
    <property type="component" value="Unassembled WGS sequence"/>
</dbReference>
<evidence type="ECO:0000256" key="4">
    <source>
        <dbReference type="ARBA" id="ARBA00022692"/>
    </source>
</evidence>
<dbReference type="InterPro" id="IPR013685">
    <property type="entry name" value="POTRA_FtsQ_type"/>
</dbReference>
<feature type="chain" id="PRO_5041342445" evidence="8">
    <location>
        <begin position="23"/>
        <end position="265"/>
    </location>
</feature>
<gene>
    <name evidence="10" type="ORF">GBAR_LOCUS76</name>
</gene>
<evidence type="ECO:0000313" key="10">
    <source>
        <dbReference type="EMBL" id="CAI7988899.1"/>
    </source>
</evidence>
<keyword evidence="3 10" id="KW-0132">Cell division</keyword>
<dbReference type="PANTHER" id="PTHR35851:SF1">
    <property type="entry name" value="CELL DIVISION PROTEIN FTSQ"/>
    <property type="match status" value="1"/>
</dbReference>
<evidence type="ECO:0000259" key="9">
    <source>
        <dbReference type="PROSITE" id="PS51779"/>
    </source>
</evidence>
<evidence type="ECO:0000256" key="5">
    <source>
        <dbReference type="ARBA" id="ARBA00022989"/>
    </source>
</evidence>
<evidence type="ECO:0000313" key="11">
    <source>
        <dbReference type="Proteomes" id="UP001174909"/>
    </source>
</evidence>
<comment type="caution">
    <text evidence="10">The sequence shown here is derived from an EMBL/GenBank/DDBJ whole genome shotgun (WGS) entry which is preliminary data.</text>
</comment>
<dbReference type="EMBL" id="CASHTH010000012">
    <property type="protein sequence ID" value="CAI7988899.1"/>
    <property type="molecule type" value="Genomic_DNA"/>
</dbReference>
<feature type="signal peptide" evidence="8">
    <location>
        <begin position="1"/>
        <end position="22"/>
    </location>
</feature>
<dbReference type="GO" id="GO:0051301">
    <property type="term" value="P:cell division"/>
    <property type="evidence" value="ECO:0007669"/>
    <property type="project" value="UniProtKB-KW"/>
</dbReference>
<evidence type="ECO:0000256" key="7">
    <source>
        <dbReference type="ARBA" id="ARBA00023306"/>
    </source>
</evidence>
<keyword evidence="11" id="KW-1185">Reference proteome</keyword>
<name>A0AA35W2Q3_GEOBA</name>
<accession>A0AA35W2Q3</accession>
<keyword evidence="5" id="KW-1133">Transmembrane helix</keyword>
<keyword evidence="4" id="KW-0812">Transmembrane</keyword>
<protein>
    <submittedName>
        <fullName evidence="10">Cell division protein FtsQ</fullName>
    </submittedName>
</protein>